<proteinExistence type="inferred from homology"/>
<dbReference type="PROSITE" id="PS00855">
    <property type="entry name" value="SPASE_II"/>
    <property type="match status" value="1"/>
</dbReference>
<name>A0A0X8D8P2_9DEIN</name>
<dbReference type="PANTHER" id="PTHR33695">
    <property type="entry name" value="LIPOPROTEIN SIGNAL PEPTIDASE"/>
    <property type="match status" value="1"/>
</dbReference>
<evidence type="ECO:0000313" key="13">
    <source>
        <dbReference type="Proteomes" id="UP000061630"/>
    </source>
</evidence>
<evidence type="ECO:0000313" key="12">
    <source>
        <dbReference type="EMBL" id="AMA76052.1"/>
    </source>
</evidence>
<dbReference type="HAMAP" id="MF_00161">
    <property type="entry name" value="LspA"/>
    <property type="match status" value="1"/>
</dbReference>
<gene>
    <name evidence="9" type="primary">lspA</name>
    <name evidence="12" type="ORF">AV541_09030</name>
</gene>
<evidence type="ECO:0000256" key="1">
    <source>
        <dbReference type="ARBA" id="ARBA00006139"/>
    </source>
</evidence>
<accession>A0A0X8D8P2</accession>
<keyword evidence="6 9" id="KW-0378">Hydrolase</keyword>
<dbReference type="AlphaFoldDB" id="A0A0X8D8P2"/>
<comment type="subcellular location">
    <subcellularLocation>
        <location evidence="9">Cell membrane</location>
        <topology evidence="9">Multi-pass membrane protein</topology>
    </subcellularLocation>
</comment>
<comment type="caution">
    <text evidence="9">Lacks conserved residue(s) required for the propagation of feature annotation.</text>
</comment>
<comment type="pathway">
    <text evidence="9">Protein modification; lipoprotein biosynthesis (signal peptide cleavage).</text>
</comment>
<dbReference type="UniPathway" id="UPA00665"/>
<evidence type="ECO:0000256" key="6">
    <source>
        <dbReference type="ARBA" id="ARBA00022801"/>
    </source>
</evidence>
<protein>
    <recommendedName>
        <fullName evidence="9">Lipoprotein signal peptidase</fullName>
        <ecNumber evidence="9">3.4.23.36</ecNumber>
    </recommendedName>
    <alternativeName>
        <fullName evidence="9">Prolipoprotein signal peptidase</fullName>
    </alternativeName>
    <alternativeName>
        <fullName evidence="9">Signal peptidase II</fullName>
        <shortName evidence="9">SPase II</shortName>
    </alternativeName>
</protein>
<feature type="active site" evidence="9">
    <location>
        <position position="108"/>
    </location>
</feature>
<evidence type="ECO:0000256" key="4">
    <source>
        <dbReference type="ARBA" id="ARBA00022692"/>
    </source>
</evidence>
<feature type="transmembrane region" description="Helical" evidence="9">
    <location>
        <begin position="80"/>
        <end position="98"/>
    </location>
</feature>
<dbReference type="GO" id="GO:0006508">
    <property type="term" value="P:proteolysis"/>
    <property type="evidence" value="ECO:0007669"/>
    <property type="project" value="UniProtKB-KW"/>
</dbReference>
<feature type="transmembrane region" description="Helical" evidence="9">
    <location>
        <begin position="55"/>
        <end position="73"/>
    </location>
</feature>
<evidence type="ECO:0000256" key="2">
    <source>
        <dbReference type="ARBA" id="ARBA00022475"/>
    </source>
</evidence>
<dbReference type="PRINTS" id="PR00781">
    <property type="entry name" value="LIPOSIGPTASE"/>
</dbReference>
<sequence>MPTVLVPLLIALDQILKLWALENLSPVPRPLLGDLLYLTLVQNTGAGFGLFQGKAFLLGWLSLLVGTAFLYLLARRRYSLWEALALSLLAAGALGNGIDRLGRGWVVDYLDLGTSVPFIANFPVFNLADVYVTLGAALLLLGPLLARKKRRY</sequence>
<dbReference type="RefSeq" id="WP_060384729.1">
    <property type="nucleotide sequence ID" value="NZ_CP014141.1"/>
</dbReference>
<keyword evidence="8 9" id="KW-0472">Membrane</keyword>
<evidence type="ECO:0000256" key="11">
    <source>
        <dbReference type="RuleBase" id="RU004181"/>
    </source>
</evidence>
<feature type="active site" evidence="9">
    <location>
        <position position="129"/>
    </location>
</feature>
<dbReference type="InterPro" id="IPR001872">
    <property type="entry name" value="Peptidase_A8"/>
</dbReference>
<evidence type="ECO:0000256" key="3">
    <source>
        <dbReference type="ARBA" id="ARBA00022670"/>
    </source>
</evidence>
<comment type="function">
    <text evidence="9 10">This protein specifically catalyzes the removal of signal peptides from prolipoproteins.</text>
</comment>
<keyword evidence="3 9" id="KW-0645">Protease</keyword>
<evidence type="ECO:0000256" key="7">
    <source>
        <dbReference type="ARBA" id="ARBA00022989"/>
    </source>
</evidence>
<evidence type="ECO:0000256" key="5">
    <source>
        <dbReference type="ARBA" id="ARBA00022750"/>
    </source>
</evidence>
<dbReference type="EC" id="3.4.23.36" evidence="9"/>
<dbReference type="NCBIfam" id="TIGR00077">
    <property type="entry name" value="lspA"/>
    <property type="match status" value="1"/>
</dbReference>
<dbReference type="Pfam" id="PF01252">
    <property type="entry name" value="Peptidase_A8"/>
    <property type="match status" value="1"/>
</dbReference>
<keyword evidence="2 9" id="KW-1003">Cell membrane</keyword>
<dbReference type="GO" id="GO:0004190">
    <property type="term" value="F:aspartic-type endopeptidase activity"/>
    <property type="evidence" value="ECO:0007669"/>
    <property type="project" value="UniProtKB-UniRule"/>
</dbReference>
<reference evidence="12 13" key="1">
    <citation type="submission" date="2016-01" db="EMBL/GenBank/DDBJ databases">
        <title>Genome sequence of Thermus parvatiensis, a thermophile isolated from a hot water spring.</title>
        <authorList>
            <person name="Tripathi C."/>
            <person name="Lal R."/>
        </authorList>
    </citation>
    <scope>NUCLEOTIDE SEQUENCE [LARGE SCALE GENOMIC DNA]</scope>
    <source>
        <strain evidence="12 13">RL</strain>
    </source>
</reference>
<evidence type="ECO:0000256" key="10">
    <source>
        <dbReference type="RuleBase" id="RU000594"/>
    </source>
</evidence>
<feature type="transmembrane region" description="Helical" evidence="9">
    <location>
        <begin position="118"/>
        <end position="146"/>
    </location>
</feature>
<comment type="catalytic activity">
    <reaction evidence="9 10">
        <text>Release of signal peptides from bacterial membrane prolipoproteins. Hydrolyzes -Xaa-Yaa-Zaa-|-(S,diacylglyceryl)Cys-, in which Xaa is hydrophobic (preferably Leu), and Yaa (Ala or Ser) and Zaa (Gly or Ala) have small, neutral side chains.</text>
        <dbReference type="EC" id="3.4.23.36"/>
    </reaction>
</comment>
<dbReference type="Proteomes" id="UP000061630">
    <property type="component" value="Chromosome"/>
</dbReference>
<keyword evidence="7 9" id="KW-1133">Transmembrane helix</keyword>
<dbReference type="PANTHER" id="PTHR33695:SF1">
    <property type="entry name" value="LIPOPROTEIN SIGNAL PEPTIDASE"/>
    <property type="match status" value="1"/>
</dbReference>
<comment type="similarity">
    <text evidence="1 9 11">Belongs to the peptidase A8 family.</text>
</comment>
<evidence type="ECO:0000256" key="9">
    <source>
        <dbReference type="HAMAP-Rule" id="MF_00161"/>
    </source>
</evidence>
<dbReference type="EMBL" id="CP014141">
    <property type="protein sequence ID" value="AMA76052.1"/>
    <property type="molecule type" value="Genomic_DNA"/>
</dbReference>
<dbReference type="GO" id="GO:0005886">
    <property type="term" value="C:plasma membrane"/>
    <property type="evidence" value="ECO:0007669"/>
    <property type="project" value="UniProtKB-SubCell"/>
</dbReference>
<keyword evidence="5 9" id="KW-0064">Aspartyl protease</keyword>
<dbReference type="KEGG" id="tpar:AV541_09030"/>
<organism evidence="12 13">
    <name type="scientific">Thermus parvatiensis</name>
    <dbReference type="NCBI Taxonomy" id="456163"/>
    <lineage>
        <taxon>Bacteria</taxon>
        <taxon>Thermotogati</taxon>
        <taxon>Deinococcota</taxon>
        <taxon>Deinococci</taxon>
        <taxon>Thermales</taxon>
        <taxon>Thermaceae</taxon>
        <taxon>Thermus</taxon>
    </lineage>
</organism>
<keyword evidence="4 9" id="KW-0812">Transmembrane</keyword>
<evidence type="ECO:0000256" key="8">
    <source>
        <dbReference type="ARBA" id="ARBA00023136"/>
    </source>
</evidence>